<name>A0A1X2GVP5_9FUNG</name>
<dbReference type="SUPFAM" id="SSF53756">
    <property type="entry name" value="UDP-Glycosyltransferase/glycogen phosphorylase"/>
    <property type="match status" value="1"/>
</dbReference>
<proteinExistence type="inferred from homology"/>
<accession>A0A1X2GVP5</accession>
<keyword evidence="5" id="KW-0732">Signal</keyword>
<dbReference type="InterPro" id="IPR050271">
    <property type="entry name" value="UDP-glycosyltransferase"/>
</dbReference>
<evidence type="ECO:0000313" key="7">
    <source>
        <dbReference type="Proteomes" id="UP000242146"/>
    </source>
</evidence>
<organism evidence="6 7">
    <name type="scientific">Hesseltinella vesiculosa</name>
    <dbReference type="NCBI Taxonomy" id="101127"/>
    <lineage>
        <taxon>Eukaryota</taxon>
        <taxon>Fungi</taxon>
        <taxon>Fungi incertae sedis</taxon>
        <taxon>Mucoromycota</taxon>
        <taxon>Mucoromycotina</taxon>
        <taxon>Mucoromycetes</taxon>
        <taxon>Mucorales</taxon>
        <taxon>Cunninghamellaceae</taxon>
        <taxon>Hesseltinella</taxon>
    </lineage>
</organism>
<comment type="caution">
    <text evidence="6">The sequence shown here is derived from an EMBL/GenBank/DDBJ whole genome shotgun (WGS) entry which is preliminary data.</text>
</comment>
<dbReference type="InterPro" id="IPR035595">
    <property type="entry name" value="UDP_glycos_trans_CS"/>
</dbReference>
<keyword evidence="7" id="KW-1185">Reference proteome</keyword>
<feature type="signal peptide" evidence="5">
    <location>
        <begin position="1"/>
        <end position="16"/>
    </location>
</feature>
<dbReference type="OrthoDB" id="5835829at2759"/>
<evidence type="ECO:0000256" key="2">
    <source>
        <dbReference type="ARBA" id="ARBA00022679"/>
    </source>
</evidence>
<feature type="chain" id="PRO_5012100660" evidence="5">
    <location>
        <begin position="17"/>
        <end position="523"/>
    </location>
</feature>
<dbReference type="EMBL" id="MCGT01000002">
    <property type="protein sequence ID" value="ORX62114.1"/>
    <property type="molecule type" value="Genomic_DNA"/>
</dbReference>
<gene>
    <name evidence="6" type="ORF">DM01DRAFT_362849</name>
</gene>
<dbReference type="Proteomes" id="UP000242146">
    <property type="component" value="Unassembled WGS sequence"/>
</dbReference>
<dbReference type="Gene3D" id="3.40.50.2000">
    <property type="entry name" value="Glycogen Phosphorylase B"/>
    <property type="match status" value="2"/>
</dbReference>
<keyword evidence="4" id="KW-0812">Transmembrane</keyword>
<dbReference type="CDD" id="cd03784">
    <property type="entry name" value="GT1_Gtf-like"/>
    <property type="match status" value="1"/>
</dbReference>
<keyword evidence="4" id="KW-1133">Transmembrane helix</keyword>
<dbReference type="STRING" id="101127.A0A1X2GVP5"/>
<sequence length="523" mass="59068">MLAAFFLFGFCLYASAKSIAFSSMIGGTSHTGWVLEITQVLADRGYNVTFVSRDHQLHLANHYPLIHQHSFGPDLIGSNNKDLFRQFSTMSQNQVRVAVRKSLNRSFKSDYPKFLDYFQTHRPDIVICDSFVDSCIDAAIQTNLPFVVTCTFQLRQDVYAPYINKVGGDYWTTDDMTLWERFFYTYVTPLNNWYDMREPLQEFNQVRQSFGLPRWNRDLQWANALRLVNAFYGLAPAQPASPLTQLVGPITPDPFHQMAGSLVEFFSRHKRVAYVAFGSQFQPNDRGLAALLGGILDQIEAGHLDAVVWAGFPKSPMQDPDLQVCHAAGQPCYAIRSLASEPWFMAMDWAPQQAILEHSSTVVFVTHGGAMSAHEALLAGKPVLCHPFKGDQPTNCLRLQKIGVARTHDRNIVTRELVRHQLEDMLTDNAAFQANLIQWKHVARINSRRTAHAANLIEEHMVGSSQGVPVYRHLVSHNLSWAKANDVDLHLTVAIGISLIIALFIKSMHYFMTSHASFKKKVL</sequence>
<reference evidence="6 7" key="1">
    <citation type="submission" date="2016-07" db="EMBL/GenBank/DDBJ databases">
        <title>Pervasive Adenine N6-methylation of Active Genes in Fungi.</title>
        <authorList>
            <consortium name="DOE Joint Genome Institute"/>
            <person name="Mondo S.J."/>
            <person name="Dannebaum R.O."/>
            <person name="Kuo R.C."/>
            <person name="Labutti K."/>
            <person name="Haridas S."/>
            <person name="Kuo A."/>
            <person name="Salamov A."/>
            <person name="Ahrendt S.R."/>
            <person name="Lipzen A."/>
            <person name="Sullivan W."/>
            <person name="Andreopoulos W.B."/>
            <person name="Clum A."/>
            <person name="Lindquist E."/>
            <person name="Daum C."/>
            <person name="Ramamoorthy G.K."/>
            <person name="Gryganskyi A."/>
            <person name="Culley D."/>
            <person name="Magnuson J.K."/>
            <person name="James T.Y."/>
            <person name="O'Malley M.A."/>
            <person name="Stajich J.E."/>
            <person name="Spatafora J.W."/>
            <person name="Visel A."/>
            <person name="Grigoriev I.V."/>
        </authorList>
    </citation>
    <scope>NUCLEOTIDE SEQUENCE [LARGE SCALE GENOMIC DNA]</scope>
    <source>
        <strain evidence="6 7">NRRL 3301</strain>
    </source>
</reference>
<evidence type="ECO:0000256" key="4">
    <source>
        <dbReference type="SAM" id="Phobius"/>
    </source>
</evidence>
<comment type="similarity">
    <text evidence="3">Belongs to the UDP-glycosyltransferase family.</text>
</comment>
<dbReference type="PROSITE" id="PS00375">
    <property type="entry name" value="UDPGT"/>
    <property type="match status" value="1"/>
</dbReference>
<dbReference type="InterPro" id="IPR002213">
    <property type="entry name" value="UDP_glucos_trans"/>
</dbReference>
<evidence type="ECO:0000256" key="1">
    <source>
        <dbReference type="ARBA" id="ARBA00022676"/>
    </source>
</evidence>
<keyword evidence="1 3" id="KW-0328">Glycosyltransferase</keyword>
<keyword evidence="2 3" id="KW-0808">Transferase</keyword>
<evidence type="ECO:0000313" key="6">
    <source>
        <dbReference type="EMBL" id="ORX62114.1"/>
    </source>
</evidence>
<evidence type="ECO:0000256" key="3">
    <source>
        <dbReference type="RuleBase" id="RU003718"/>
    </source>
</evidence>
<dbReference type="GO" id="GO:0008194">
    <property type="term" value="F:UDP-glycosyltransferase activity"/>
    <property type="evidence" value="ECO:0007669"/>
    <property type="project" value="InterPro"/>
</dbReference>
<dbReference type="PANTHER" id="PTHR48043">
    <property type="entry name" value="EG:EG0003.4 PROTEIN-RELATED"/>
    <property type="match status" value="1"/>
</dbReference>
<feature type="transmembrane region" description="Helical" evidence="4">
    <location>
        <begin position="489"/>
        <end position="511"/>
    </location>
</feature>
<keyword evidence="4" id="KW-0472">Membrane</keyword>
<evidence type="ECO:0000256" key="5">
    <source>
        <dbReference type="SAM" id="SignalP"/>
    </source>
</evidence>
<dbReference type="AlphaFoldDB" id="A0A1X2GVP5"/>
<dbReference type="Pfam" id="PF00201">
    <property type="entry name" value="UDPGT"/>
    <property type="match status" value="1"/>
</dbReference>
<dbReference type="PANTHER" id="PTHR48043:SF145">
    <property type="entry name" value="FI06409P-RELATED"/>
    <property type="match status" value="1"/>
</dbReference>
<protein>
    <submittedName>
        <fullName evidence="6">UDP-Glycosyltransferase/glycogen phosphorylase</fullName>
    </submittedName>
</protein>